<keyword evidence="1" id="KW-1133">Transmembrane helix</keyword>
<dbReference type="AlphaFoldDB" id="A0A955RIG5"/>
<protein>
    <submittedName>
        <fullName evidence="2">Uncharacterized protein</fullName>
    </submittedName>
</protein>
<comment type="caution">
    <text evidence="2">The sequence shown here is derived from an EMBL/GenBank/DDBJ whole genome shotgun (WGS) entry which is preliminary data.</text>
</comment>
<evidence type="ECO:0000313" key="3">
    <source>
        <dbReference type="Proteomes" id="UP000783287"/>
    </source>
</evidence>
<evidence type="ECO:0000256" key="1">
    <source>
        <dbReference type="SAM" id="Phobius"/>
    </source>
</evidence>
<name>A0A955RIG5_9BACT</name>
<accession>A0A955RIG5</accession>
<dbReference type="Proteomes" id="UP000783287">
    <property type="component" value="Unassembled WGS sequence"/>
</dbReference>
<organism evidence="2 3">
    <name type="scientific">Candidatus Dojkabacteria bacterium</name>
    <dbReference type="NCBI Taxonomy" id="2099670"/>
    <lineage>
        <taxon>Bacteria</taxon>
        <taxon>Candidatus Dojkabacteria</taxon>
    </lineage>
</organism>
<proteinExistence type="predicted"/>
<keyword evidence="1" id="KW-0472">Membrane</keyword>
<evidence type="ECO:0000313" key="2">
    <source>
        <dbReference type="EMBL" id="MCA9382841.1"/>
    </source>
</evidence>
<sequence>MQKITKVPNFGTYVIISVIVLSIVGFFVYQNNIEEESAEAQEVAEEGEVEGIETSEVEPTSTSADTTLSVTDTQRNAVVYIDSNKNKTRDNGEDVCDVCIAKVFNVAQANLYGALPGLSSVKEITINGGGQFDISKVVGTNQAWGFFQDREVLIPNALVLANDGASDLEIPAWETSVTISGVNANITSSLNTGKTENGFEVIYIFDSLLPALKKKADANEEIWIVLTPDLTQPAKLYVASANFTQDKNKQYSTSSTGYYLKVNWSILEEFDTAVDADNVNFVLL</sequence>
<gene>
    <name evidence="2" type="ORF">KC909_00610</name>
</gene>
<reference evidence="2" key="1">
    <citation type="submission" date="2020-04" db="EMBL/GenBank/DDBJ databases">
        <authorList>
            <person name="Zhang T."/>
        </authorList>
    </citation>
    <scope>NUCLEOTIDE SEQUENCE</scope>
    <source>
        <strain evidence="2">HKST-UBA14</strain>
    </source>
</reference>
<reference evidence="2" key="2">
    <citation type="journal article" date="2021" name="Microbiome">
        <title>Successional dynamics and alternative stable states in a saline activated sludge microbial community over 9 years.</title>
        <authorList>
            <person name="Wang Y."/>
            <person name="Ye J."/>
            <person name="Ju F."/>
            <person name="Liu L."/>
            <person name="Boyd J.A."/>
            <person name="Deng Y."/>
            <person name="Parks D.H."/>
            <person name="Jiang X."/>
            <person name="Yin X."/>
            <person name="Woodcroft B.J."/>
            <person name="Tyson G.W."/>
            <person name="Hugenholtz P."/>
            <person name="Polz M.F."/>
            <person name="Zhang T."/>
        </authorList>
    </citation>
    <scope>NUCLEOTIDE SEQUENCE</scope>
    <source>
        <strain evidence="2">HKST-UBA14</strain>
    </source>
</reference>
<keyword evidence="1" id="KW-0812">Transmembrane</keyword>
<dbReference type="EMBL" id="JAGQLK010000007">
    <property type="protein sequence ID" value="MCA9382841.1"/>
    <property type="molecule type" value="Genomic_DNA"/>
</dbReference>
<feature type="transmembrane region" description="Helical" evidence="1">
    <location>
        <begin position="12"/>
        <end position="29"/>
    </location>
</feature>